<keyword evidence="3" id="KW-1185">Reference proteome</keyword>
<name>A0A8H6VCX1_9PEZI</name>
<feature type="compositionally biased region" description="Basic and acidic residues" evidence="1">
    <location>
        <begin position="8"/>
        <end position="22"/>
    </location>
</feature>
<dbReference type="SUPFAM" id="SSF54427">
    <property type="entry name" value="NTF2-like"/>
    <property type="match status" value="1"/>
</dbReference>
<organism evidence="2 3">
    <name type="scientific">Pseudocercospora fuligena</name>
    <dbReference type="NCBI Taxonomy" id="685502"/>
    <lineage>
        <taxon>Eukaryota</taxon>
        <taxon>Fungi</taxon>
        <taxon>Dikarya</taxon>
        <taxon>Ascomycota</taxon>
        <taxon>Pezizomycotina</taxon>
        <taxon>Dothideomycetes</taxon>
        <taxon>Dothideomycetidae</taxon>
        <taxon>Mycosphaerellales</taxon>
        <taxon>Mycosphaerellaceae</taxon>
        <taxon>Pseudocercospora</taxon>
    </lineage>
</organism>
<gene>
    <name evidence="2" type="ORF">HII31_10987</name>
</gene>
<feature type="region of interest" description="Disordered" evidence="1">
    <location>
        <begin position="1"/>
        <end position="22"/>
    </location>
</feature>
<dbReference type="InterPro" id="IPR032710">
    <property type="entry name" value="NTF2-like_dom_sf"/>
</dbReference>
<dbReference type="AlphaFoldDB" id="A0A8H6VCX1"/>
<evidence type="ECO:0000256" key="1">
    <source>
        <dbReference type="SAM" id="MobiDB-lite"/>
    </source>
</evidence>
<evidence type="ECO:0000313" key="3">
    <source>
        <dbReference type="Proteomes" id="UP000660729"/>
    </source>
</evidence>
<dbReference type="Proteomes" id="UP000660729">
    <property type="component" value="Unassembled WGS sequence"/>
</dbReference>
<evidence type="ECO:0000313" key="2">
    <source>
        <dbReference type="EMBL" id="KAF7187648.1"/>
    </source>
</evidence>
<dbReference type="OrthoDB" id="3621732at2759"/>
<comment type="caution">
    <text evidence="2">The sequence shown here is derived from an EMBL/GenBank/DDBJ whole genome shotgun (WGS) entry which is preliminary data.</text>
</comment>
<sequence>MANLKADGISERADDEAASRKAITDHIEEETRKYLEAINARDYDMNSPTWASLHSAFTFDSWITDRAPSQGAHNWFAMLQRIADDHPEYQIRIQDISVTLNDSKTKAEVFMNVETRDMPLGVVRQAVTILTWKPKDRKWFCTSRRTFHGTDGING</sequence>
<accession>A0A8H6VCX1</accession>
<protein>
    <submittedName>
        <fullName evidence="2">Uncharacterized protein</fullName>
    </submittedName>
</protein>
<reference evidence="2" key="1">
    <citation type="submission" date="2020-04" db="EMBL/GenBank/DDBJ databases">
        <title>Draft genome resource of the tomato pathogen Pseudocercospora fuligena.</title>
        <authorList>
            <person name="Zaccaron A."/>
        </authorList>
    </citation>
    <scope>NUCLEOTIDE SEQUENCE</scope>
    <source>
        <strain evidence="2">PF001</strain>
    </source>
</reference>
<dbReference type="EMBL" id="JABCIY010000224">
    <property type="protein sequence ID" value="KAF7187648.1"/>
    <property type="molecule type" value="Genomic_DNA"/>
</dbReference>
<proteinExistence type="predicted"/>